<dbReference type="RefSeq" id="WP_183338042.1">
    <property type="nucleotide sequence ID" value="NZ_JACHNU010000001.1"/>
</dbReference>
<name>A0A840I6V6_9ACTN</name>
<keyword evidence="2" id="KW-1185">Reference proteome</keyword>
<protein>
    <recommendedName>
        <fullName evidence="3">Saccharopine dehydrogenase NADP binding domain-containing protein</fullName>
    </recommendedName>
</protein>
<dbReference type="EMBL" id="JACHNU010000001">
    <property type="protein sequence ID" value="MBB4660587.1"/>
    <property type="molecule type" value="Genomic_DNA"/>
</dbReference>
<dbReference type="InterPro" id="IPR036291">
    <property type="entry name" value="NAD(P)-bd_dom_sf"/>
</dbReference>
<dbReference type="Proteomes" id="UP000585272">
    <property type="component" value="Unassembled WGS sequence"/>
</dbReference>
<accession>A0A840I6V6</accession>
<reference evidence="1 2" key="1">
    <citation type="submission" date="2020-08" db="EMBL/GenBank/DDBJ databases">
        <title>Genomic Encyclopedia of Archaeal and Bacterial Type Strains, Phase II (KMG-II): from individual species to whole genera.</title>
        <authorList>
            <person name="Goeker M."/>
        </authorList>
    </citation>
    <scope>NUCLEOTIDE SEQUENCE [LARGE SCALE GENOMIC DNA]</scope>
    <source>
        <strain evidence="1 2">DSM 23288</strain>
    </source>
</reference>
<evidence type="ECO:0000313" key="1">
    <source>
        <dbReference type="EMBL" id="MBB4660587.1"/>
    </source>
</evidence>
<sequence>MSARVLLVGIGGLGPWVLERLVRSDAVGGVVAADVDGARAAAVAGGTRLGTTLERRPVAVEATALDLMDADAVARLLQEREIDLIVQAGSLLPVQRWWSIAALPDAGPRLQRAGLGPWLALQLLLPLSLARAIERCGWQGTLLNLSYPDAVNAVIARTTAVTPAGAGNVSLLAAAVRQAVAEQEGCRPDEVEVALSTHYAHVRWAMGGGERPRRHGVLRVLRDGADLTDRLDPFELLRRGGALIPWGEASHPLTAASVVRHVELLLGERAGAEHMPGPCGLVGGYPVRVGRDGVVVDPPPGTTVDALRVVQEETQQEDGIAAIAADGTVTFTDEAAEQMRSLFGAASAELHPDDVEEQARRLLAALDGFGTGGAATAPLRNSTNRK</sequence>
<dbReference type="SUPFAM" id="SSF51735">
    <property type="entry name" value="NAD(P)-binding Rossmann-fold domains"/>
    <property type="match status" value="1"/>
</dbReference>
<organism evidence="1 2">
    <name type="scientific">Conexibacter arvalis</name>
    <dbReference type="NCBI Taxonomy" id="912552"/>
    <lineage>
        <taxon>Bacteria</taxon>
        <taxon>Bacillati</taxon>
        <taxon>Actinomycetota</taxon>
        <taxon>Thermoleophilia</taxon>
        <taxon>Solirubrobacterales</taxon>
        <taxon>Conexibacteraceae</taxon>
        <taxon>Conexibacter</taxon>
    </lineage>
</organism>
<comment type="caution">
    <text evidence="1">The sequence shown here is derived from an EMBL/GenBank/DDBJ whole genome shotgun (WGS) entry which is preliminary data.</text>
</comment>
<evidence type="ECO:0000313" key="2">
    <source>
        <dbReference type="Proteomes" id="UP000585272"/>
    </source>
</evidence>
<gene>
    <name evidence="1" type="ORF">BDZ31_000160</name>
</gene>
<dbReference type="AlphaFoldDB" id="A0A840I6V6"/>
<proteinExistence type="predicted"/>
<evidence type="ECO:0008006" key="3">
    <source>
        <dbReference type="Google" id="ProtNLM"/>
    </source>
</evidence>
<dbReference type="Gene3D" id="3.40.50.720">
    <property type="entry name" value="NAD(P)-binding Rossmann-like Domain"/>
    <property type="match status" value="1"/>
</dbReference>